<name>A0A931G6S2_9MICC</name>
<dbReference type="EMBL" id="JADNYM010000029">
    <property type="protein sequence ID" value="MBG0741358.1"/>
    <property type="molecule type" value="Genomic_DNA"/>
</dbReference>
<accession>A0A931G6S2</accession>
<dbReference type="AlphaFoldDB" id="A0A931G6S2"/>
<evidence type="ECO:0000313" key="2">
    <source>
        <dbReference type="EMBL" id="MBG0741358.1"/>
    </source>
</evidence>
<feature type="domain" description="PhnB-like" evidence="1">
    <location>
        <begin position="3"/>
        <end position="34"/>
    </location>
</feature>
<reference evidence="2 3" key="1">
    <citation type="submission" date="2020-11" db="EMBL/GenBank/DDBJ databases">
        <title>Arthrobacter antarcticus sp. nov., isolated from Antarctic Soil.</title>
        <authorList>
            <person name="Li J."/>
        </authorList>
    </citation>
    <scope>NUCLEOTIDE SEQUENCE [LARGE SCALE GENOMIC DNA]</scope>
    <source>
        <strain evidence="2 3">Z1-20</strain>
    </source>
</reference>
<evidence type="ECO:0000313" key="3">
    <source>
        <dbReference type="Proteomes" id="UP000655366"/>
    </source>
</evidence>
<proteinExistence type="predicted"/>
<sequence length="60" mass="6584">MTEIGTYLWFKGQAEEAANFYVNLFENSQIVDWHGGEIQATDAGAWSRRSSGGTACRTPG</sequence>
<evidence type="ECO:0000259" key="1">
    <source>
        <dbReference type="Pfam" id="PF06983"/>
    </source>
</evidence>
<organism evidence="2 3">
    <name type="scientific">Arthrobacter terrae</name>
    <dbReference type="NCBI Taxonomy" id="2935737"/>
    <lineage>
        <taxon>Bacteria</taxon>
        <taxon>Bacillati</taxon>
        <taxon>Actinomycetota</taxon>
        <taxon>Actinomycetes</taxon>
        <taxon>Micrococcales</taxon>
        <taxon>Micrococcaceae</taxon>
        <taxon>Arthrobacter</taxon>
    </lineage>
</organism>
<comment type="caution">
    <text evidence="2">The sequence shown here is derived from an EMBL/GenBank/DDBJ whole genome shotgun (WGS) entry which is preliminary data.</text>
</comment>
<dbReference type="Gene3D" id="3.30.720.100">
    <property type="match status" value="1"/>
</dbReference>
<dbReference type="RefSeq" id="WP_196398292.1">
    <property type="nucleotide sequence ID" value="NZ_JADNYM010000029.1"/>
</dbReference>
<keyword evidence="3" id="KW-1185">Reference proteome</keyword>
<protein>
    <submittedName>
        <fullName evidence="2">VOC family protein</fullName>
    </submittedName>
</protein>
<dbReference type="SUPFAM" id="SSF54593">
    <property type="entry name" value="Glyoxalase/Bleomycin resistance protein/Dihydroxybiphenyl dioxygenase"/>
    <property type="match status" value="1"/>
</dbReference>
<dbReference type="Pfam" id="PF06983">
    <property type="entry name" value="3-dmu-9_3-mt"/>
    <property type="match status" value="1"/>
</dbReference>
<dbReference type="InterPro" id="IPR029068">
    <property type="entry name" value="Glyas_Bleomycin-R_OHBP_Dase"/>
</dbReference>
<gene>
    <name evidence="2" type="ORF">IV500_18505</name>
</gene>
<dbReference type="Proteomes" id="UP000655366">
    <property type="component" value="Unassembled WGS sequence"/>
</dbReference>
<dbReference type="InterPro" id="IPR028973">
    <property type="entry name" value="PhnB-like"/>
</dbReference>